<evidence type="ECO:0000256" key="3">
    <source>
        <dbReference type="ARBA" id="ARBA00007931"/>
    </source>
</evidence>
<comment type="similarity">
    <text evidence="3 11">Belongs to the peptidase M50B family.</text>
</comment>
<evidence type="ECO:0000313" key="16">
    <source>
        <dbReference type="Proteomes" id="UP000195378"/>
    </source>
</evidence>
<evidence type="ECO:0000313" key="13">
    <source>
        <dbReference type="EMBL" id="AIR10307.1"/>
    </source>
</evidence>
<dbReference type="Pfam" id="PF17820">
    <property type="entry name" value="PDZ_6"/>
    <property type="match status" value="1"/>
</dbReference>
<evidence type="ECO:0000313" key="14">
    <source>
        <dbReference type="EMBL" id="ARU19559.1"/>
    </source>
</evidence>
<feature type="transmembrane region" description="Helical" evidence="11">
    <location>
        <begin position="6"/>
        <end position="26"/>
    </location>
</feature>
<comment type="subcellular location">
    <subcellularLocation>
        <location evidence="2">Membrane</location>
        <topology evidence="2">Multi-pass membrane protein</topology>
    </subcellularLocation>
</comment>
<dbReference type="Gene3D" id="2.30.42.10">
    <property type="match status" value="1"/>
</dbReference>
<gene>
    <name evidence="14" type="ORF">B7R82_05965</name>
    <name evidence="13" type="ORF">LSJ_0612</name>
</gene>
<feature type="transmembrane region" description="Helical" evidence="11">
    <location>
        <begin position="180"/>
        <end position="200"/>
    </location>
</feature>
<feature type="domain" description="PDZ" evidence="12">
    <location>
        <begin position="189"/>
        <end position="261"/>
    </location>
</feature>
<keyword evidence="9 11" id="KW-0482">Metalloprotease</keyword>
<dbReference type="Proteomes" id="UP000195378">
    <property type="component" value="Chromosome"/>
</dbReference>
<evidence type="ECO:0000256" key="8">
    <source>
        <dbReference type="ARBA" id="ARBA00022989"/>
    </source>
</evidence>
<dbReference type="AlphaFoldDB" id="A0A089RUL0"/>
<evidence type="ECO:0000256" key="2">
    <source>
        <dbReference type="ARBA" id="ARBA00004141"/>
    </source>
</evidence>
<keyword evidence="5 11" id="KW-0812">Transmembrane</keyword>
<dbReference type="InterPro" id="IPR041489">
    <property type="entry name" value="PDZ_6"/>
</dbReference>
<dbReference type="InterPro" id="IPR004387">
    <property type="entry name" value="Pept_M50_Zn"/>
</dbReference>
<evidence type="ECO:0000256" key="6">
    <source>
        <dbReference type="ARBA" id="ARBA00022801"/>
    </source>
</evidence>
<dbReference type="CDD" id="cd23081">
    <property type="entry name" value="cpPDZ_EcRseP-like"/>
    <property type="match status" value="1"/>
</dbReference>
<dbReference type="PANTHER" id="PTHR42837:SF2">
    <property type="entry name" value="MEMBRANE METALLOPROTEASE ARASP2, CHLOROPLASTIC-RELATED"/>
    <property type="match status" value="1"/>
</dbReference>
<evidence type="ECO:0000256" key="11">
    <source>
        <dbReference type="RuleBase" id="RU362031"/>
    </source>
</evidence>
<dbReference type="SUPFAM" id="SSF50156">
    <property type="entry name" value="PDZ domain-like"/>
    <property type="match status" value="1"/>
</dbReference>
<name>A0A089RUL0_9LACO</name>
<dbReference type="InterPro" id="IPR008915">
    <property type="entry name" value="Peptidase_M50"/>
</dbReference>
<dbReference type="GO" id="GO:0016020">
    <property type="term" value="C:membrane"/>
    <property type="evidence" value="ECO:0007669"/>
    <property type="project" value="UniProtKB-SubCell"/>
</dbReference>
<dbReference type="EMBL" id="CP007646">
    <property type="protein sequence ID" value="AIR10307.1"/>
    <property type="molecule type" value="Genomic_DNA"/>
</dbReference>
<dbReference type="InterPro" id="IPR036034">
    <property type="entry name" value="PDZ_sf"/>
</dbReference>
<protein>
    <recommendedName>
        <fullName evidence="11">Zinc metalloprotease</fullName>
        <ecNumber evidence="11">3.4.24.-</ecNumber>
    </recommendedName>
</protein>
<dbReference type="GO" id="GO:0046872">
    <property type="term" value="F:metal ion binding"/>
    <property type="evidence" value="ECO:0007669"/>
    <property type="project" value="UniProtKB-KW"/>
</dbReference>
<dbReference type="EC" id="3.4.24.-" evidence="11"/>
<dbReference type="Pfam" id="PF02163">
    <property type="entry name" value="Peptidase_M50"/>
    <property type="match status" value="1"/>
</dbReference>
<accession>A0A089RUL0</accession>
<keyword evidence="8 11" id="KW-1133">Transmembrane helix</keyword>
<keyword evidence="6 11" id="KW-0378">Hydrolase</keyword>
<dbReference type="NCBIfam" id="TIGR00054">
    <property type="entry name" value="RIP metalloprotease RseP"/>
    <property type="match status" value="1"/>
</dbReference>
<evidence type="ECO:0000256" key="7">
    <source>
        <dbReference type="ARBA" id="ARBA00022833"/>
    </source>
</evidence>
<feature type="transmembrane region" description="Helical" evidence="11">
    <location>
        <begin position="397"/>
        <end position="416"/>
    </location>
</feature>
<dbReference type="CDD" id="cd06163">
    <property type="entry name" value="S2P-M50_PDZ_RseP-like"/>
    <property type="match status" value="1"/>
</dbReference>
<evidence type="ECO:0000313" key="15">
    <source>
        <dbReference type="Proteomes" id="UP000029488"/>
    </source>
</evidence>
<dbReference type="SMART" id="SM00228">
    <property type="entry name" value="PDZ"/>
    <property type="match status" value="1"/>
</dbReference>
<keyword evidence="4 14" id="KW-0645">Protease</keyword>
<dbReference type="InterPro" id="IPR001478">
    <property type="entry name" value="PDZ"/>
</dbReference>
<dbReference type="GO" id="GO:0004222">
    <property type="term" value="F:metalloendopeptidase activity"/>
    <property type="evidence" value="ECO:0007669"/>
    <property type="project" value="InterPro"/>
</dbReference>
<comment type="cofactor">
    <cofactor evidence="1 11">
        <name>Zn(2+)</name>
        <dbReference type="ChEBI" id="CHEBI:29105"/>
    </cofactor>
</comment>
<keyword evidence="11" id="KW-0479">Metal-binding</keyword>
<keyword evidence="10 11" id="KW-0472">Membrane</keyword>
<organism evidence="13 15">
    <name type="scientific">Ligilactobacillus salivarius</name>
    <dbReference type="NCBI Taxonomy" id="1624"/>
    <lineage>
        <taxon>Bacteria</taxon>
        <taxon>Bacillati</taxon>
        <taxon>Bacillota</taxon>
        <taxon>Bacilli</taxon>
        <taxon>Lactobacillales</taxon>
        <taxon>Lactobacillaceae</taxon>
        <taxon>Ligilactobacillus</taxon>
    </lineage>
</organism>
<dbReference type="GO" id="GO:0006508">
    <property type="term" value="P:proteolysis"/>
    <property type="evidence" value="ECO:0007669"/>
    <property type="project" value="UniProtKB-KW"/>
</dbReference>
<dbReference type="KEGG" id="lsj:LSJ_0612"/>
<dbReference type="RefSeq" id="WP_044004743.1">
    <property type="nucleotide sequence ID" value="NZ_CP007646.1"/>
</dbReference>
<feature type="transmembrane region" description="Helical" evidence="11">
    <location>
        <begin position="295"/>
        <end position="317"/>
    </location>
</feature>
<evidence type="ECO:0000259" key="12">
    <source>
        <dbReference type="SMART" id="SM00228"/>
    </source>
</evidence>
<dbReference type="EMBL" id="CP020858">
    <property type="protein sequence ID" value="ARU19559.1"/>
    <property type="molecule type" value="Genomic_DNA"/>
</dbReference>
<reference evidence="14 16" key="2">
    <citation type="submission" date="2017-04" db="EMBL/GenBank/DDBJ databases">
        <title>Complete genome sequence of Lactobacillus salivarius ZLS006, a probiotic strain isolated from healthy piglet.</title>
        <authorList>
            <person name="Zhang D."/>
        </authorList>
    </citation>
    <scope>NUCLEOTIDE SEQUENCE [LARGE SCALE GENOMIC DNA]</scope>
    <source>
        <strain evidence="14 16">ZLS006</strain>
    </source>
</reference>
<dbReference type="Proteomes" id="UP000029488">
    <property type="component" value="Chromosome"/>
</dbReference>
<evidence type="ECO:0000256" key="5">
    <source>
        <dbReference type="ARBA" id="ARBA00022692"/>
    </source>
</evidence>
<evidence type="ECO:0000256" key="9">
    <source>
        <dbReference type="ARBA" id="ARBA00023049"/>
    </source>
</evidence>
<keyword evidence="7 11" id="KW-0862">Zinc</keyword>
<evidence type="ECO:0000256" key="10">
    <source>
        <dbReference type="ARBA" id="ARBA00023136"/>
    </source>
</evidence>
<proteinExistence type="inferred from homology"/>
<sequence>MIITIIAFIIVFGVLVFVHEFGHYFFAKKAGILVREFSIGMGPKLWFYRKNSTTYTIRLLPIGGYVRMAGAEEDDVPLKKGMTVSLLINDENKVVKINTSNKKTLISGVPVQISDWNLEDKLWIEGYENGNDSELKVYEVDHDACIIENDGTEVQIAPKDVQFQSAKIIQRMLTNFAGPMNNFILAIVAFLVIALVQGGVASTDNQIGKVQENSVAQKAGIKPNDRIIAVDNIKTTTWQEASAQIQKNGNKKIILKIDRKNKIIKIKITPKVQIENGKKVGMIGVMAKVHYDKSIVAILSYGFTQTWYIITSIIGVLGKMFTQGFSLNDLGGPVAMYSYTSEAAHYGILSIMNLMAVLSINLGIVNLLPIPALDGGKLLLNVVEAIRRKPLDPEKEGIITLVGFGFFMILMILVTWNDIQRYFLH</sequence>
<evidence type="ECO:0000256" key="1">
    <source>
        <dbReference type="ARBA" id="ARBA00001947"/>
    </source>
</evidence>
<dbReference type="PANTHER" id="PTHR42837">
    <property type="entry name" value="REGULATOR OF SIGMA-E PROTEASE RSEP"/>
    <property type="match status" value="1"/>
</dbReference>
<reference evidence="13 15" key="1">
    <citation type="journal article" date="2014" name="BMC Genomics">
        <title>Unusual genome complexity in Lactobacillus salivarius JCM1046.</title>
        <authorList>
            <person name="Raftis E.J."/>
            <person name="Forde B.M."/>
            <person name="Claesson M.J."/>
            <person name="O'Toole P.W."/>
        </authorList>
    </citation>
    <scope>NUCLEOTIDE SEQUENCE [LARGE SCALE GENOMIC DNA]</scope>
    <source>
        <strain evidence="13 15">JCM1046</strain>
    </source>
</reference>
<evidence type="ECO:0000256" key="4">
    <source>
        <dbReference type="ARBA" id="ARBA00022670"/>
    </source>
</evidence>
<feature type="transmembrane region" description="Helical" evidence="11">
    <location>
        <begin position="346"/>
        <end position="370"/>
    </location>
</feature>